<evidence type="ECO:0000256" key="1">
    <source>
        <dbReference type="ARBA" id="ARBA00023127"/>
    </source>
</evidence>
<dbReference type="EnsemblMetazoa" id="G4965.3">
    <property type="protein sequence ID" value="G4965.3:cds"/>
    <property type="gene ID" value="G4965"/>
</dbReference>
<evidence type="ECO:0000313" key="5">
    <source>
        <dbReference type="Proteomes" id="UP000005408"/>
    </source>
</evidence>
<keyword evidence="1 2" id="KW-0195">Cyclin</keyword>
<sequence length="162" mass="18783">MAGERWIFTNSQLVNTPSRKCGIDSDKELTYRQQAANLIQDMGQKLQVNQLCINTAIVYMHRFYMFHSFTVFHRNAMAAASLFLAAKVEEQPRKLEHVIKMLHKCLNQDALETNTDYYMEQTHQLVTNENILLQTLGFDLSIEHPHTNVVKTCQLVKGKHLF</sequence>
<dbReference type="InterPro" id="IPR036915">
    <property type="entry name" value="Cyclin-like_sf"/>
</dbReference>
<dbReference type="SMART" id="SM00385">
    <property type="entry name" value="CYCLIN"/>
    <property type="match status" value="1"/>
</dbReference>
<name>A0A8W8N1X5_MAGGI</name>
<dbReference type="PANTHER" id="PTHR10026">
    <property type="entry name" value="CYCLIN"/>
    <property type="match status" value="1"/>
</dbReference>
<dbReference type="InterPro" id="IPR043198">
    <property type="entry name" value="Cyclin/Ssn8"/>
</dbReference>
<dbReference type="Pfam" id="PF00134">
    <property type="entry name" value="Cyclin_N"/>
    <property type="match status" value="1"/>
</dbReference>
<feature type="domain" description="Cyclin-like" evidence="3">
    <location>
        <begin position="37"/>
        <end position="134"/>
    </location>
</feature>
<accession>A0A8W8N1X5</accession>
<organism evidence="4 5">
    <name type="scientific">Magallana gigas</name>
    <name type="common">Pacific oyster</name>
    <name type="synonym">Crassostrea gigas</name>
    <dbReference type="NCBI Taxonomy" id="29159"/>
    <lineage>
        <taxon>Eukaryota</taxon>
        <taxon>Metazoa</taxon>
        <taxon>Spiralia</taxon>
        <taxon>Lophotrochozoa</taxon>
        <taxon>Mollusca</taxon>
        <taxon>Bivalvia</taxon>
        <taxon>Autobranchia</taxon>
        <taxon>Pteriomorphia</taxon>
        <taxon>Ostreida</taxon>
        <taxon>Ostreoidea</taxon>
        <taxon>Ostreidae</taxon>
        <taxon>Magallana</taxon>
    </lineage>
</organism>
<reference evidence="4" key="1">
    <citation type="submission" date="2022-08" db="UniProtKB">
        <authorList>
            <consortium name="EnsemblMetazoa"/>
        </authorList>
    </citation>
    <scope>IDENTIFICATION</scope>
    <source>
        <strain evidence="4">05x7-T-G4-1.051#20</strain>
    </source>
</reference>
<dbReference type="CDD" id="cd20538">
    <property type="entry name" value="CYCLIN_CCNT_rpt1"/>
    <property type="match status" value="1"/>
</dbReference>
<dbReference type="InterPro" id="IPR013763">
    <property type="entry name" value="Cyclin-like_dom"/>
</dbReference>
<proteinExistence type="inferred from homology"/>
<comment type="similarity">
    <text evidence="2">Belongs to the cyclin family.</text>
</comment>
<evidence type="ECO:0000313" key="4">
    <source>
        <dbReference type="EnsemblMetazoa" id="G4965.3:cds"/>
    </source>
</evidence>
<dbReference type="Proteomes" id="UP000005408">
    <property type="component" value="Unassembled WGS sequence"/>
</dbReference>
<keyword evidence="5" id="KW-1185">Reference proteome</keyword>
<dbReference type="Gene3D" id="1.10.472.10">
    <property type="entry name" value="Cyclin-like"/>
    <property type="match status" value="1"/>
</dbReference>
<dbReference type="InterPro" id="IPR006671">
    <property type="entry name" value="Cyclin_N"/>
</dbReference>
<evidence type="ECO:0000259" key="3">
    <source>
        <dbReference type="SMART" id="SM00385"/>
    </source>
</evidence>
<dbReference type="AlphaFoldDB" id="A0A8W8N1X5"/>
<dbReference type="GO" id="GO:0016538">
    <property type="term" value="F:cyclin-dependent protein serine/threonine kinase regulator activity"/>
    <property type="evidence" value="ECO:0007669"/>
    <property type="project" value="InterPro"/>
</dbReference>
<protein>
    <recommendedName>
        <fullName evidence="3">Cyclin-like domain-containing protein</fullName>
    </recommendedName>
</protein>
<dbReference type="FunFam" id="1.10.472.10:FF:000009">
    <property type="entry name" value="cyclin-T2 isoform X1"/>
    <property type="match status" value="1"/>
</dbReference>
<evidence type="ECO:0000256" key="2">
    <source>
        <dbReference type="RuleBase" id="RU000383"/>
    </source>
</evidence>
<dbReference type="SUPFAM" id="SSF47954">
    <property type="entry name" value="Cyclin-like"/>
    <property type="match status" value="1"/>
</dbReference>
<dbReference type="GO" id="GO:0006357">
    <property type="term" value="P:regulation of transcription by RNA polymerase II"/>
    <property type="evidence" value="ECO:0007669"/>
    <property type="project" value="InterPro"/>
</dbReference>